<dbReference type="RefSeq" id="WP_344919537.1">
    <property type="nucleotide sequence ID" value="NZ_BAABAQ010000007.1"/>
</dbReference>
<dbReference type="PANTHER" id="PTHR24421:SF10">
    <property type="entry name" value="NITRATE_NITRITE SENSOR PROTEIN NARQ"/>
    <property type="match status" value="1"/>
</dbReference>
<dbReference type="Gene3D" id="1.20.5.1930">
    <property type="match status" value="1"/>
</dbReference>
<dbReference type="InterPro" id="IPR050482">
    <property type="entry name" value="Sensor_HK_TwoCompSys"/>
</dbReference>
<feature type="transmembrane region" description="Helical" evidence="9">
    <location>
        <begin position="124"/>
        <end position="148"/>
    </location>
</feature>
<feature type="domain" description="Signal transduction histidine kinase subgroup 3 dimerisation and phosphoacceptor" evidence="10">
    <location>
        <begin position="229"/>
        <end position="294"/>
    </location>
</feature>
<dbReference type="InterPro" id="IPR025828">
    <property type="entry name" value="Put_sensor_dom"/>
</dbReference>
<evidence type="ECO:0000256" key="7">
    <source>
        <dbReference type="ARBA" id="ARBA00022840"/>
    </source>
</evidence>
<organism evidence="12 13">
    <name type="scientific">Streptosporangium oxazolinicum</name>
    <dbReference type="NCBI Taxonomy" id="909287"/>
    <lineage>
        <taxon>Bacteria</taxon>
        <taxon>Bacillati</taxon>
        <taxon>Actinomycetota</taxon>
        <taxon>Actinomycetes</taxon>
        <taxon>Streptosporangiales</taxon>
        <taxon>Streptosporangiaceae</taxon>
        <taxon>Streptosporangium</taxon>
    </lineage>
</organism>
<dbReference type="EMBL" id="BAABAQ010000007">
    <property type="protein sequence ID" value="GAA4195221.1"/>
    <property type="molecule type" value="Genomic_DNA"/>
</dbReference>
<evidence type="ECO:0000259" key="10">
    <source>
        <dbReference type="Pfam" id="PF07730"/>
    </source>
</evidence>
<keyword evidence="3" id="KW-0597">Phosphoprotein</keyword>
<evidence type="ECO:0000256" key="9">
    <source>
        <dbReference type="SAM" id="Phobius"/>
    </source>
</evidence>
<reference evidence="13" key="1">
    <citation type="journal article" date="2019" name="Int. J. Syst. Evol. Microbiol.">
        <title>The Global Catalogue of Microorganisms (GCM) 10K type strain sequencing project: providing services to taxonomists for standard genome sequencing and annotation.</title>
        <authorList>
            <consortium name="The Broad Institute Genomics Platform"/>
            <consortium name="The Broad Institute Genome Sequencing Center for Infectious Disease"/>
            <person name="Wu L."/>
            <person name="Ma J."/>
        </authorList>
    </citation>
    <scope>NUCLEOTIDE SEQUENCE [LARGE SCALE GENOMIC DNA]</scope>
    <source>
        <strain evidence="13">JCM 17388</strain>
    </source>
</reference>
<feature type="transmembrane region" description="Helical" evidence="9">
    <location>
        <begin position="34"/>
        <end position="61"/>
    </location>
</feature>
<evidence type="ECO:0000256" key="4">
    <source>
        <dbReference type="ARBA" id="ARBA00022679"/>
    </source>
</evidence>
<dbReference type="Pfam" id="PF07730">
    <property type="entry name" value="HisKA_3"/>
    <property type="match status" value="1"/>
</dbReference>
<accession>A0ABP8B0T6</accession>
<name>A0ABP8B0T6_9ACTN</name>
<sequence>MPEPGPEAIPEPISGPGPGRVWRELGYALAGPPLAAAGLLLLLAMVLAALWSTAIVGLPVLALTVRGARHLGAVNLGLARLLLDVRTPAPAPIRRGSGPIGWFVSALGDGVGWRAAAYLLVKPLTALLALGAAAGCWGGGVLLLSYPARWSPVPTGAWGPHADTWPGALLLGAAGLVPLALAPLALRAALLPERFLARTLLGPTRLSARVGHLEATRARMAEDATATLRRIERDLHDGPQARLVALALSLGMAKDELAASPGEDRLQQVRDLVDAAHRDTKEIIADLRLLIHGIYPPVLDQGLETALATLATRFALPVDLRVDLPRRPSAAVEAIVYFCTAELLANVVKHSGARRAIVEVAGHGGLLRLHVGDDGTGGASVGPGTGLPGLAARVGVVDGRLEIDSPPGGPTVVTVEMPLPT</sequence>
<keyword evidence="4" id="KW-0808">Transferase</keyword>
<keyword evidence="9" id="KW-1133">Transmembrane helix</keyword>
<evidence type="ECO:0000313" key="12">
    <source>
        <dbReference type="EMBL" id="GAA4195221.1"/>
    </source>
</evidence>
<dbReference type="InterPro" id="IPR036890">
    <property type="entry name" value="HATPase_C_sf"/>
</dbReference>
<dbReference type="Proteomes" id="UP001501251">
    <property type="component" value="Unassembled WGS sequence"/>
</dbReference>
<keyword evidence="8" id="KW-0902">Two-component regulatory system</keyword>
<proteinExistence type="predicted"/>
<keyword evidence="7" id="KW-0067">ATP-binding</keyword>
<keyword evidence="9" id="KW-0812">Transmembrane</keyword>
<keyword evidence="6" id="KW-0418">Kinase</keyword>
<dbReference type="Gene3D" id="3.30.565.10">
    <property type="entry name" value="Histidine kinase-like ATPase, C-terminal domain"/>
    <property type="match status" value="1"/>
</dbReference>
<dbReference type="PANTHER" id="PTHR24421">
    <property type="entry name" value="NITRATE/NITRITE SENSOR PROTEIN NARX-RELATED"/>
    <property type="match status" value="1"/>
</dbReference>
<dbReference type="CDD" id="cd16917">
    <property type="entry name" value="HATPase_UhpB-NarQ-NarX-like"/>
    <property type="match status" value="1"/>
</dbReference>
<dbReference type="EC" id="2.7.13.3" evidence="2"/>
<protein>
    <recommendedName>
        <fullName evidence="2">histidine kinase</fullName>
        <ecNumber evidence="2">2.7.13.3</ecNumber>
    </recommendedName>
</protein>
<feature type="transmembrane region" description="Helical" evidence="9">
    <location>
        <begin position="168"/>
        <end position="190"/>
    </location>
</feature>
<evidence type="ECO:0000256" key="2">
    <source>
        <dbReference type="ARBA" id="ARBA00012438"/>
    </source>
</evidence>
<evidence type="ECO:0000256" key="5">
    <source>
        <dbReference type="ARBA" id="ARBA00022741"/>
    </source>
</evidence>
<comment type="catalytic activity">
    <reaction evidence="1">
        <text>ATP + protein L-histidine = ADP + protein N-phospho-L-histidine.</text>
        <dbReference type="EC" id="2.7.13.3"/>
    </reaction>
</comment>
<keyword evidence="13" id="KW-1185">Reference proteome</keyword>
<evidence type="ECO:0000256" key="3">
    <source>
        <dbReference type="ARBA" id="ARBA00022553"/>
    </source>
</evidence>
<gene>
    <name evidence="12" type="ORF">GCM10022252_40710</name>
</gene>
<dbReference type="Pfam" id="PF13796">
    <property type="entry name" value="Sensor"/>
    <property type="match status" value="1"/>
</dbReference>
<keyword evidence="9" id="KW-0472">Membrane</keyword>
<feature type="domain" description="Putative sensor" evidence="11">
    <location>
        <begin position="27"/>
        <end position="201"/>
    </location>
</feature>
<comment type="caution">
    <text evidence="12">The sequence shown here is derived from an EMBL/GenBank/DDBJ whole genome shotgun (WGS) entry which is preliminary data.</text>
</comment>
<dbReference type="InterPro" id="IPR011712">
    <property type="entry name" value="Sig_transdc_His_kin_sub3_dim/P"/>
</dbReference>
<evidence type="ECO:0000259" key="11">
    <source>
        <dbReference type="Pfam" id="PF13796"/>
    </source>
</evidence>
<evidence type="ECO:0000256" key="8">
    <source>
        <dbReference type="ARBA" id="ARBA00023012"/>
    </source>
</evidence>
<dbReference type="SUPFAM" id="SSF55874">
    <property type="entry name" value="ATPase domain of HSP90 chaperone/DNA topoisomerase II/histidine kinase"/>
    <property type="match status" value="1"/>
</dbReference>
<evidence type="ECO:0000313" key="13">
    <source>
        <dbReference type="Proteomes" id="UP001501251"/>
    </source>
</evidence>
<evidence type="ECO:0000256" key="6">
    <source>
        <dbReference type="ARBA" id="ARBA00022777"/>
    </source>
</evidence>
<evidence type="ECO:0000256" key="1">
    <source>
        <dbReference type="ARBA" id="ARBA00000085"/>
    </source>
</evidence>
<keyword evidence="5" id="KW-0547">Nucleotide-binding</keyword>